<organism evidence="2 3">
    <name type="scientific">Candidatus Accumulibacter phosphatis</name>
    <dbReference type="NCBI Taxonomy" id="327160"/>
    <lineage>
        <taxon>Bacteria</taxon>
        <taxon>Pseudomonadati</taxon>
        <taxon>Pseudomonadota</taxon>
        <taxon>Betaproteobacteria</taxon>
        <taxon>Candidatus Accumulibacter</taxon>
    </lineage>
</organism>
<comment type="caution">
    <text evidence="2">The sequence shown here is derived from an EMBL/GenBank/DDBJ whole genome shotgun (WGS) entry which is preliminary data.</text>
</comment>
<dbReference type="EMBL" id="SWAD01000167">
    <property type="protein sequence ID" value="TMQ74677.1"/>
    <property type="molecule type" value="Genomic_DNA"/>
</dbReference>
<keyword evidence="3" id="KW-1185">Reference proteome</keyword>
<protein>
    <submittedName>
        <fullName evidence="2">Uncharacterized protein</fullName>
    </submittedName>
</protein>
<sequence length="98" mass="10835">MADAYQEQTDSDHPGAVLEAHDDPDACETQEQKEWQTVAQGQPGMNGKAAEGKGGEPQEGCGFDLELAQEKQKQHQLDTDQCKIENPDRAWPVEAVWL</sequence>
<proteinExistence type="predicted"/>
<evidence type="ECO:0000313" key="3">
    <source>
        <dbReference type="Proteomes" id="UP000306324"/>
    </source>
</evidence>
<dbReference type="RefSeq" id="WP_138679133.1">
    <property type="nucleotide sequence ID" value="NZ_SWAD01000167.1"/>
</dbReference>
<gene>
    <name evidence="2" type="ORF">ACCUM_3670</name>
</gene>
<feature type="region of interest" description="Disordered" evidence="1">
    <location>
        <begin position="1"/>
        <end position="61"/>
    </location>
</feature>
<evidence type="ECO:0000256" key="1">
    <source>
        <dbReference type="SAM" id="MobiDB-lite"/>
    </source>
</evidence>
<dbReference type="Proteomes" id="UP000306324">
    <property type="component" value="Unassembled WGS sequence"/>
</dbReference>
<accession>A0A5S4EHA6</accession>
<reference evidence="2 3" key="1">
    <citation type="submission" date="2019-04" db="EMBL/GenBank/DDBJ databases">
        <title>A novel phosphate-accumulating bacterium identified in bioreactor for phosphate removal from wastewater.</title>
        <authorList>
            <person name="Kotlyarov R.Y."/>
            <person name="Beletsky A.V."/>
            <person name="Kallistova A.Y."/>
            <person name="Dorofeev A.G."/>
            <person name="Nikolaev Y.Y."/>
            <person name="Pimenov N.V."/>
            <person name="Ravin N.V."/>
            <person name="Mardanov A.V."/>
        </authorList>
    </citation>
    <scope>NUCLEOTIDE SEQUENCE [LARGE SCALE GENOMIC DNA]</scope>
    <source>
        <strain evidence="2 3">Bin19</strain>
    </source>
</reference>
<dbReference type="AlphaFoldDB" id="A0A5S4EHA6"/>
<evidence type="ECO:0000313" key="2">
    <source>
        <dbReference type="EMBL" id="TMQ74677.1"/>
    </source>
</evidence>
<name>A0A5S4EHA6_9PROT</name>
<feature type="compositionally biased region" description="Basic and acidic residues" evidence="1">
    <location>
        <begin position="19"/>
        <end position="34"/>
    </location>
</feature>